<organism evidence="2 3">
    <name type="scientific">Collybiopsis luxurians FD-317 M1</name>
    <dbReference type="NCBI Taxonomy" id="944289"/>
    <lineage>
        <taxon>Eukaryota</taxon>
        <taxon>Fungi</taxon>
        <taxon>Dikarya</taxon>
        <taxon>Basidiomycota</taxon>
        <taxon>Agaricomycotina</taxon>
        <taxon>Agaricomycetes</taxon>
        <taxon>Agaricomycetidae</taxon>
        <taxon>Agaricales</taxon>
        <taxon>Marasmiineae</taxon>
        <taxon>Omphalotaceae</taxon>
        <taxon>Collybiopsis</taxon>
        <taxon>Collybiopsis luxurians</taxon>
    </lineage>
</organism>
<keyword evidence="3" id="KW-1185">Reference proteome</keyword>
<gene>
    <name evidence="2" type="ORF">GYMLUDRAFT_182950</name>
</gene>
<evidence type="ECO:0000259" key="1">
    <source>
        <dbReference type="Pfam" id="PF20209"/>
    </source>
</evidence>
<dbReference type="OrthoDB" id="3051956at2759"/>
<protein>
    <recommendedName>
        <fullName evidence="1">DUF6570 domain-containing protein</fullName>
    </recommendedName>
</protein>
<reference evidence="2 3" key="1">
    <citation type="submission" date="2014-04" db="EMBL/GenBank/DDBJ databases">
        <title>Evolutionary Origins and Diversification of the Mycorrhizal Mutualists.</title>
        <authorList>
            <consortium name="DOE Joint Genome Institute"/>
            <consortium name="Mycorrhizal Genomics Consortium"/>
            <person name="Kohler A."/>
            <person name="Kuo A."/>
            <person name="Nagy L.G."/>
            <person name="Floudas D."/>
            <person name="Copeland A."/>
            <person name="Barry K.W."/>
            <person name="Cichocki N."/>
            <person name="Veneault-Fourrey C."/>
            <person name="LaButti K."/>
            <person name="Lindquist E.A."/>
            <person name="Lipzen A."/>
            <person name="Lundell T."/>
            <person name="Morin E."/>
            <person name="Murat C."/>
            <person name="Riley R."/>
            <person name="Ohm R."/>
            <person name="Sun H."/>
            <person name="Tunlid A."/>
            <person name="Henrissat B."/>
            <person name="Grigoriev I.V."/>
            <person name="Hibbett D.S."/>
            <person name="Martin F."/>
        </authorList>
    </citation>
    <scope>NUCLEOTIDE SEQUENCE [LARGE SCALE GENOMIC DNA]</scope>
    <source>
        <strain evidence="2 3">FD-317 M1</strain>
    </source>
</reference>
<dbReference type="Proteomes" id="UP000053593">
    <property type="component" value="Unassembled WGS sequence"/>
</dbReference>
<feature type="domain" description="DUF6570" evidence="1">
    <location>
        <begin position="99"/>
        <end position="124"/>
    </location>
</feature>
<name>A0A0D0B831_9AGAR</name>
<dbReference type="Pfam" id="PF20209">
    <property type="entry name" value="DUF6570"/>
    <property type="match status" value="1"/>
</dbReference>
<proteinExistence type="predicted"/>
<evidence type="ECO:0000313" key="3">
    <source>
        <dbReference type="Proteomes" id="UP000053593"/>
    </source>
</evidence>
<feature type="non-terminal residue" evidence="2">
    <location>
        <position position="1"/>
    </location>
</feature>
<dbReference type="InterPro" id="IPR046700">
    <property type="entry name" value="DUF6570"/>
</dbReference>
<dbReference type="EMBL" id="KN834911">
    <property type="protein sequence ID" value="KIK50291.1"/>
    <property type="molecule type" value="Genomic_DNA"/>
</dbReference>
<dbReference type="AlphaFoldDB" id="A0A0D0B831"/>
<dbReference type="HOGENOM" id="CLU_131871_0_0_1"/>
<evidence type="ECO:0000313" key="2">
    <source>
        <dbReference type="EMBL" id="KIK50291.1"/>
    </source>
</evidence>
<accession>A0A0D0B831</accession>
<sequence>FPPLPQSKVLVENIVNQFCQGLQPKEFEEAGCKICGQLSLKSSLLSTYGIHNNLSILSKPFVACKEWHTSDDPFEFLHNPIFAEDCSLVCKKCYDAVANGQMPKYALANGLWIGSVPDALKGLT</sequence>